<feature type="domain" description="EamA" evidence="6">
    <location>
        <begin position="2"/>
        <end position="132"/>
    </location>
</feature>
<evidence type="ECO:0000256" key="1">
    <source>
        <dbReference type="ARBA" id="ARBA00004141"/>
    </source>
</evidence>
<reference evidence="7" key="1">
    <citation type="submission" date="2021-10" db="EMBL/GenBank/DDBJ databases">
        <title>Tropical sea cucumber genome reveals ecological adaptation and Cuvierian tubules defense mechanism.</title>
        <authorList>
            <person name="Chen T."/>
        </authorList>
    </citation>
    <scope>NUCLEOTIDE SEQUENCE</scope>
    <source>
        <strain evidence="7">Nanhai2018</strain>
        <tissue evidence="7">Muscle</tissue>
    </source>
</reference>
<comment type="subcellular location">
    <subcellularLocation>
        <location evidence="1">Membrane</location>
        <topology evidence="1">Multi-pass membrane protein</topology>
    </subcellularLocation>
</comment>
<dbReference type="PANTHER" id="PTHR22911:SF6">
    <property type="entry name" value="SOLUTE CARRIER FAMILY 35 MEMBER G1"/>
    <property type="match status" value="1"/>
</dbReference>
<feature type="transmembrane region" description="Helical" evidence="5">
    <location>
        <begin position="148"/>
        <end position="172"/>
    </location>
</feature>
<keyword evidence="3 5" id="KW-1133">Transmembrane helix</keyword>
<keyword evidence="2 5" id="KW-0812">Transmembrane</keyword>
<evidence type="ECO:0000256" key="5">
    <source>
        <dbReference type="SAM" id="Phobius"/>
    </source>
</evidence>
<feature type="transmembrane region" description="Helical" evidence="5">
    <location>
        <begin position="210"/>
        <end position="234"/>
    </location>
</feature>
<dbReference type="Proteomes" id="UP001152320">
    <property type="component" value="Chromosome 23"/>
</dbReference>
<feature type="transmembrane region" description="Helical" evidence="5">
    <location>
        <begin position="88"/>
        <end position="108"/>
    </location>
</feature>
<gene>
    <name evidence="7" type="ORF">HOLleu_41746</name>
</gene>
<feature type="transmembrane region" description="Helical" evidence="5">
    <location>
        <begin position="61"/>
        <end position="82"/>
    </location>
</feature>
<dbReference type="PANTHER" id="PTHR22911">
    <property type="entry name" value="ACYL-MALONYL CONDENSING ENZYME-RELATED"/>
    <property type="match status" value="1"/>
</dbReference>
<dbReference type="OrthoDB" id="306876at2759"/>
<evidence type="ECO:0000313" key="8">
    <source>
        <dbReference type="Proteomes" id="UP001152320"/>
    </source>
</evidence>
<name>A0A9Q1BCA6_HOLLE</name>
<dbReference type="AlphaFoldDB" id="A0A9Q1BCA6"/>
<feature type="transmembrane region" description="Helical" evidence="5">
    <location>
        <begin position="267"/>
        <end position="285"/>
    </location>
</feature>
<dbReference type="InterPro" id="IPR000620">
    <property type="entry name" value="EamA_dom"/>
</dbReference>
<evidence type="ECO:0000256" key="2">
    <source>
        <dbReference type="ARBA" id="ARBA00022692"/>
    </source>
</evidence>
<feature type="transmembrane region" description="Helical" evidence="5">
    <location>
        <begin position="115"/>
        <end position="136"/>
    </location>
</feature>
<dbReference type="GO" id="GO:0016020">
    <property type="term" value="C:membrane"/>
    <property type="evidence" value="ECO:0007669"/>
    <property type="project" value="UniProtKB-SubCell"/>
</dbReference>
<comment type="caution">
    <text evidence="7">The sequence shown here is derived from an EMBL/GenBank/DDBJ whole genome shotgun (WGS) entry which is preliminary data.</text>
</comment>
<dbReference type="SUPFAM" id="SSF103481">
    <property type="entry name" value="Multidrug resistance efflux transporter EmrE"/>
    <property type="match status" value="1"/>
</dbReference>
<feature type="transmembrane region" description="Helical" evidence="5">
    <location>
        <begin position="241"/>
        <end position="261"/>
    </location>
</feature>
<feature type="transmembrane region" description="Helical" evidence="5">
    <location>
        <begin position="184"/>
        <end position="204"/>
    </location>
</feature>
<proteinExistence type="predicted"/>
<feature type="transmembrane region" description="Helical" evidence="5">
    <location>
        <begin position="30"/>
        <end position="49"/>
    </location>
</feature>
<dbReference type="Pfam" id="PF00892">
    <property type="entry name" value="EamA"/>
    <property type="match status" value="1"/>
</dbReference>
<evidence type="ECO:0000256" key="3">
    <source>
        <dbReference type="ARBA" id="ARBA00022989"/>
    </source>
</evidence>
<keyword evidence="8" id="KW-1185">Reference proteome</keyword>
<keyword evidence="4 5" id="KW-0472">Membrane</keyword>
<dbReference type="Gene3D" id="1.10.3730.20">
    <property type="match status" value="1"/>
</dbReference>
<accession>A0A9Q1BCA6</accession>
<sequence length="324" mass="35721">MFFAFGEACCSSTITIVVSLLKDTVDSTEIAFVRGLVTMFLSMVILIYKGENLKPSSFNEFKFLAAQGIFGAAGIWSMYYAYQNMPTGDASAIVFSYIAFTALFERIFLKEPFGWLEMILTGVTIAGVVFIMRPPFLFGGVEENQPRYFIPAIVALVSAIFMALMVVVIRTLGKLNTQALKPAFYFACSLMIFTGISIVSQRGWTMPGCTITRLITVGLGFVAFAMFSCLSYALSVESGAYVTMITVSEVYMVFLVDVFFLGTTPTWLSIGGVVMIVGASTITSVKKIIQAKKEENQAEENCPQTGEERENHVDVRQEILETFV</sequence>
<evidence type="ECO:0000259" key="6">
    <source>
        <dbReference type="Pfam" id="PF00892"/>
    </source>
</evidence>
<evidence type="ECO:0000256" key="4">
    <source>
        <dbReference type="ARBA" id="ARBA00023136"/>
    </source>
</evidence>
<dbReference type="EMBL" id="JAIZAY010000023">
    <property type="protein sequence ID" value="KAJ8019954.1"/>
    <property type="molecule type" value="Genomic_DNA"/>
</dbReference>
<protein>
    <submittedName>
        <fullName evidence="7">Solute carrier family 35 member G1</fullName>
    </submittedName>
</protein>
<evidence type="ECO:0000313" key="7">
    <source>
        <dbReference type="EMBL" id="KAJ8019954.1"/>
    </source>
</evidence>
<organism evidence="7 8">
    <name type="scientific">Holothuria leucospilota</name>
    <name type="common">Black long sea cucumber</name>
    <name type="synonym">Mertensiothuria leucospilota</name>
    <dbReference type="NCBI Taxonomy" id="206669"/>
    <lineage>
        <taxon>Eukaryota</taxon>
        <taxon>Metazoa</taxon>
        <taxon>Echinodermata</taxon>
        <taxon>Eleutherozoa</taxon>
        <taxon>Echinozoa</taxon>
        <taxon>Holothuroidea</taxon>
        <taxon>Aspidochirotacea</taxon>
        <taxon>Aspidochirotida</taxon>
        <taxon>Holothuriidae</taxon>
        <taxon>Holothuria</taxon>
    </lineage>
</organism>
<dbReference type="InterPro" id="IPR037185">
    <property type="entry name" value="EmrE-like"/>
</dbReference>